<evidence type="ECO:0000313" key="2">
    <source>
        <dbReference type="Proteomes" id="UP000050700"/>
    </source>
</evidence>
<dbReference type="Proteomes" id="UP000050700">
    <property type="component" value="Unassembled WGS sequence"/>
</dbReference>
<gene>
    <name evidence="1" type="ORF">NTHI1209_02096</name>
</gene>
<organism evidence="1 2">
    <name type="scientific">Haemophilus influenzae</name>
    <dbReference type="NCBI Taxonomy" id="727"/>
    <lineage>
        <taxon>Bacteria</taxon>
        <taxon>Pseudomonadati</taxon>
        <taxon>Pseudomonadota</taxon>
        <taxon>Gammaproteobacteria</taxon>
        <taxon>Pasteurellales</taxon>
        <taxon>Pasteurellaceae</taxon>
        <taxon>Haemophilus</taxon>
    </lineage>
</organism>
<dbReference type="EMBL" id="JMQP01000002">
    <property type="protein sequence ID" value="KIS36446.1"/>
    <property type="molecule type" value="Genomic_DNA"/>
</dbReference>
<sequence length="55" mass="6703">MAIKFRCLMVEKFHYVRNNSNKSLTILTALFNEMFIFPSKDHFFKYFCKKYLQGI</sequence>
<accession>A0A158T002</accession>
<protein>
    <submittedName>
        <fullName evidence="1">Uncharacterized protein</fullName>
    </submittedName>
</protein>
<name>A0A158T002_HAEIF</name>
<evidence type="ECO:0000313" key="1">
    <source>
        <dbReference type="EMBL" id="KIS36446.1"/>
    </source>
</evidence>
<reference evidence="1 2" key="1">
    <citation type="submission" date="2014-05" db="EMBL/GenBank/DDBJ databases">
        <title>Methylome analysis of the phasevarions of Haemophilus influenzae.</title>
        <authorList>
            <person name="Atack J.M."/>
            <person name="Fox K.L."/>
            <person name="Power P.M."/>
            <person name="Clark T."/>
            <person name="Jurcisek J."/>
            <person name="Korlach J."/>
            <person name="Bakaletz L.O."/>
            <person name="Jennings M.P."/>
        </authorList>
    </citation>
    <scope>NUCLEOTIDE SEQUENCE [LARGE SCALE GENOMIC DNA]</scope>
    <source>
        <strain evidence="1 2">1209</strain>
    </source>
</reference>
<proteinExistence type="predicted"/>
<comment type="caution">
    <text evidence="1">The sequence shown here is derived from an EMBL/GenBank/DDBJ whole genome shotgun (WGS) entry which is preliminary data.</text>
</comment>
<dbReference type="AlphaFoldDB" id="A0A158T002"/>